<reference evidence="3" key="1">
    <citation type="submission" date="2021-01" db="EMBL/GenBank/DDBJ databases">
        <authorList>
            <person name="Corre E."/>
            <person name="Pelletier E."/>
            <person name="Niang G."/>
            <person name="Scheremetjew M."/>
            <person name="Finn R."/>
            <person name="Kale V."/>
            <person name="Holt S."/>
            <person name="Cochrane G."/>
            <person name="Meng A."/>
            <person name="Brown T."/>
            <person name="Cohen L."/>
        </authorList>
    </citation>
    <scope>NUCLEOTIDE SEQUENCE</scope>
    <source>
        <strain evidence="3">CCAP 1951/1</strain>
    </source>
</reference>
<sequence length="176" mass="19176">MPPKKKEADKKEEEEAKPIEDTGVFVFHANSRYSGQFVRRDGVVKRHGKGEFNDGFLSYNGEWADDKMHGAGELRFASGASYDGTLYEGTFDGRGKYCWPDGSWYEGQWRANRMHGEGVYSDAEGRQWEGRFYNGTGPGLKRQAIPPPVGAVAAKVNELAAAAAAQTPAGTPAPAA</sequence>
<dbReference type="InterPro" id="IPR003409">
    <property type="entry name" value="MORN"/>
</dbReference>
<dbReference type="AlphaFoldDB" id="A0A7S1Q6S9"/>
<keyword evidence="1" id="KW-0677">Repeat</keyword>
<dbReference type="Gene3D" id="2.20.110.10">
    <property type="entry name" value="Histone H3 K4-specific methyltransferase SET7/9 N-terminal domain"/>
    <property type="match status" value="1"/>
</dbReference>
<dbReference type="EMBL" id="HBGF01025490">
    <property type="protein sequence ID" value="CAD9120068.1"/>
    <property type="molecule type" value="Transcribed_RNA"/>
</dbReference>
<evidence type="ECO:0000313" key="3">
    <source>
        <dbReference type="EMBL" id="CAD9120068.1"/>
    </source>
</evidence>
<name>A0A7S1Q6S9_NEODS</name>
<evidence type="ECO:0000256" key="1">
    <source>
        <dbReference type="ARBA" id="ARBA00022737"/>
    </source>
</evidence>
<dbReference type="SMART" id="SM00698">
    <property type="entry name" value="MORN"/>
    <property type="match status" value="3"/>
</dbReference>
<dbReference type="Pfam" id="PF02493">
    <property type="entry name" value="MORN"/>
    <property type="match status" value="3"/>
</dbReference>
<accession>A0A7S1Q6S9</accession>
<proteinExistence type="predicted"/>
<evidence type="ECO:0000256" key="2">
    <source>
        <dbReference type="SAM" id="MobiDB-lite"/>
    </source>
</evidence>
<protein>
    <recommendedName>
        <fullName evidence="4">MORN repeat-containing protein 5</fullName>
    </recommendedName>
</protein>
<evidence type="ECO:0008006" key="4">
    <source>
        <dbReference type="Google" id="ProtNLM"/>
    </source>
</evidence>
<feature type="compositionally biased region" description="Basic and acidic residues" evidence="2">
    <location>
        <begin position="1"/>
        <end position="20"/>
    </location>
</feature>
<dbReference type="PANTHER" id="PTHR46917">
    <property type="entry name" value="MORN REPEAT-CONTAINING PROTEIN 2"/>
    <property type="match status" value="1"/>
</dbReference>
<feature type="region of interest" description="Disordered" evidence="2">
    <location>
        <begin position="1"/>
        <end position="21"/>
    </location>
</feature>
<dbReference type="SUPFAM" id="SSF82185">
    <property type="entry name" value="Histone H3 K4-specific methyltransferase SET7/9 N-terminal domain"/>
    <property type="match status" value="1"/>
</dbReference>
<organism evidence="3">
    <name type="scientific">Neobodo designis</name>
    <name type="common">Flagellated protozoan</name>
    <name type="synonym">Bodo designis</name>
    <dbReference type="NCBI Taxonomy" id="312471"/>
    <lineage>
        <taxon>Eukaryota</taxon>
        <taxon>Discoba</taxon>
        <taxon>Euglenozoa</taxon>
        <taxon>Kinetoplastea</taxon>
        <taxon>Metakinetoplastina</taxon>
        <taxon>Neobodonida</taxon>
        <taxon>Neobodo</taxon>
    </lineage>
</organism>
<dbReference type="InterPro" id="IPR052849">
    <property type="entry name" value="MORN_repeat_protein"/>
</dbReference>
<dbReference type="FunFam" id="2.20.110.10:FF:000025">
    <property type="entry name" value="MORN repeat, putative"/>
    <property type="match status" value="1"/>
</dbReference>
<gene>
    <name evidence="3" type="ORF">NDES1114_LOCUS16865</name>
</gene>
<dbReference type="PANTHER" id="PTHR46917:SF1">
    <property type="entry name" value="MORN REPEAT-CONTAINING PROTEIN 2"/>
    <property type="match status" value="1"/>
</dbReference>